<keyword evidence="1" id="KW-0862">Zinc</keyword>
<proteinExistence type="predicted"/>
<comment type="caution">
    <text evidence="1">The sequence shown here is derived from an EMBL/GenBank/DDBJ whole genome shotgun (WGS) entry which is preliminary data.</text>
</comment>
<dbReference type="AlphaFoldDB" id="A0A540V6H2"/>
<keyword evidence="2" id="KW-1185">Reference proteome</keyword>
<evidence type="ECO:0000313" key="1">
    <source>
        <dbReference type="EMBL" id="TQE92321.1"/>
    </source>
</evidence>
<name>A0A540V6H2_9BACL</name>
<dbReference type="OrthoDB" id="2454446at2"/>
<dbReference type="RefSeq" id="WP_141600873.1">
    <property type="nucleotide sequence ID" value="NZ_JARMSB010000004.1"/>
</dbReference>
<gene>
    <name evidence="1" type="ORF">FKZ59_01020</name>
</gene>
<keyword evidence="1" id="KW-0863">Zinc-finger</keyword>
<dbReference type="EMBL" id="VIGD01000001">
    <property type="protein sequence ID" value="TQE92321.1"/>
    <property type="molecule type" value="Genomic_DNA"/>
</dbReference>
<reference evidence="1 2" key="1">
    <citation type="submission" date="2019-06" db="EMBL/GenBank/DDBJ databases">
        <title>Genome sequence of Ureibacillus terrenus.</title>
        <authorList>
            <person name="Maclea K.S."/>
            <person name="Simoes M."/>
        </authorList>
    </citation>
    <scope>NUCLEOTIDE SEQUENCE [LARGE SCALE GENOMIC DNA]</scope>
    <source>
        <strain evidence="1 2">ATCC BAA-384</strain>
    </source>
</reference>
<dbReference type="GO" id="GO:0008270">
    <property type="term" value="F:zinc ion binding"/>
    <property type="evidence" value="ECO:0007669"/>
    <property type="project" value="UniProtKB-KW"/>
</dbReference>
<dbReference type="InterPro" id="IPR019718">
    <property type="entry name" value="DUF2602"/>
</dbReference>
<keyword evidence="1" id="KW-0479">Metal-binding</keyword>
<protein>
    <submittedName>
        <fullName evidence="1">Zinc-finger domain-containing protein</fullName>
    </submittedName>
</protein>
<dbReference type="Pfam" id="PF10782">
    <property type="entry name" value="zf-C2HCIx2C"/>
    <property type="match status" value="1"/>
</dbReference>
<dbReference type="Proteomes" id="UP000315753">
    <property type="component" value="Unassembled WGS sequence"/>
</dbReference>
<accession>A0A540V6H2</accession>
<evidence type="ECO:0000313" key="2">
    <source>
        <dbReference type="Proteomes" id="UP000315753"/>
    </source>
</evidence>
<organism evidence="1 2">
    <name type="scientific">Ureibacillus terrenus</name>
    <dbReference type="NCBI Taxonomy" id="118246"/>
    <lineage>
        <taxon>Bacteria</taxon>
        <taxon>Bacillati</taxon>
        <taxon>Bacillota</taxon>
        <taxon>Bacilli</taxon>
        <taxon>Bacillales</taxon>
        <taxon>Caryophanaceae</taxon>
        <taxon>Ureibacillus</taxon>
    </lineage>
</organism>
<sequence length="68" mass="7772">MNKMAVIKDIDELIDTYCIDCPIKKDLRQTRGKAGAHRFCIEQCSVGEQLQFLGNELLKIQEKDSKSN</sequence>